<keyword evidence="3" id="KW-1185">Reference proteome</keyword>
<dbReference type="InterPro" id="IPR011050">
    <property type="entry name" value="Pectin_lyase_fold/virulence"/>
</dbReference>
<sequence>MRRVNLLKRTCMLAAFMVLAGIGWIMAEAIPEPLTIYVDAGSEAGDSADGTEALPYATLSAAIDAANAAADASAVTILVAEGTYGSADAIVSMGSLTKAGTTIQPKEGTTKRPVVYGSFHLLANDCAINGLEIHIKGGDESVLTKNAIDVVAKSATIRENEFVMEANTSGTKVGNGVNIWPYGDGEVNYNITNNVFHMFNDRTEGWSSTALLVTEESSLARFGDSFSDKSSTTVVIPNEIDLWKNNTFMNCYLDYGRSNWNYSGATNAAGKAPLRQFSCVSNNPASLHTAVNYSVAGAPIYVAGEFDLSVKDEEANTHYWTIPTGIKVQGLDADNKAVFNNCNLLVKAEDVTLANLKLNQNSYGFKVWEKSAVVAVADKITIDNCDFTGGVSANTYVANGLMLYPQNTSVTYTVKNNTFTNYNFTATDKSTSTAIILRDNKQLTLPDGTTKTTDATVTYDAAAEKAIAEANTYTDCFYSYLHWTGDKYVYAQIESAEGVVDALPMAKGTKGTIVSKNTTLDAVMALVNKNTELTLPSDAIMELADAYLYTNATTAGSASTTDKLVTYITGTERPFTLMLGKTADTYYVSVEGAGKKDGSSAENALPAKFLQGAINAATADVKLAAGEYIGNFVMKAGVNVTGAVDGNGKPASILNGAAEGRVVSYKADAKYDGAAFTESGLTNATTWSNLMITNGKADDAAGAIITKNVTLKNCEISTNVTTGKAGGVMCYMGGVIDGCLIHNNEAVKGGGGVVMHYAGMIQNSEVYSNISKGEDITAHSGGISTRVKIDGINDANSKMEIINCKVYDNEAFLTGGVTLNGQTTMVNTLVYGNRTTGTVGLPDAAKNTDAVQGAVTFSVAGAQMINCTVWGNTAASDKAEPNVSVFENSNGIVKNSIMESVTTSTGVSITYSASASLETDAATTHNVKLEGNPFEEGSYELAAKIGEAVNPCINGGSNAAYIATYPKTDLAGKTRIQGLVESVATIDMGTFEFVKVTEPVNDADGLADAVKGNEPEIILSDNVELDDVELTVSATTVIKSADPNQPVSITVASDKTAFTTVEGAELTLENINIVVAEGATTTPKAINVAASSTVNLEGAHVEGATVEVSGELNLTNSGFKADAETAALDIKGTGVVVIEGAEFVGKAITATSGATFTLSGCNFVNVSTKSASGLLSEVIAAGDANATIDRCKFVGIVGEGAIISGKKVTVSNCLFYNNGNMKLMDIAESSTVSIINNTFVNATDADNAEPVITIAATQTNVNIKNNILWTVADEAIENSASSNVVISHNALKTAATVETNSLKLATFDYIKFDNTNYKYQLHKDSPVAKAQGDITGITEDAMDILGDARLTDDGTNKTVHLGAYESVYTPTTGGGSTGGGTGDTTPDATGIKLDKTTLTLARLQSYTLVATVEPAAAGGVKWTSTDPSIATVDANGKVTAVKVGQATIIATAINGGLTALCQVTVDFATGVEEALAESAIFGREGGIQIQPATPVEMIIVNMAGTVVAHRTISQAETISVPKGIYIVRLSSGGHVLTQKVNVR</sequence>
<dbReference type="EMBL" id="JACRTI010000064">
    <property type="protein sequence ID" value="MBC8603551.1"/>
    <property type="molecule type" value="Genomic_DNA"/>
</dbReference>
<dbReference type="RefSeq" id="WP_147292145.1">
    <property type="nucleotide sequence ID" value="NZ_JACRTI010000064.1"/>
</dbReference>
<name>A0ABR7P6W9_9BACT</name>
<dbReference type="Gene3D" id="2.160.20.10">
    <property type="entry name" value="Single-stranded right-handed beta-helix, Pectin lyase-like"/>
    <property type="match status" value="3"/>
</dbReference>
<evidence type="ECO:0000259" key="1">
    <source>
        <dbReference type="SMART" id="SM00635"/>
    </source>
</evidence>
<comment type="caution">
    <text evidence="2">The sequence shown here is derived from an EMBL/GenBank/DDBJ whole genome shotgun (WGS) entry which is preliminary data.</text>
</comment>
<dbReference type="SUPFAM" id="SSF49373">
    <property type="entry name" value="Invasin/intimin cell-adhesion fragments"/>
    <property type="match status" value="1"/>
</dbReference>
<feature type="domain" description="BIG2" evidence="1">
    <location>
        <begin position="1387"/>
        <end position="1462"/>
    </location>
</feature>
<dbReference type="NCBIfam" id="TIGR04183">
    <property type="entry name" value="Por_Secre_tail"/>
    <property type="match status" value="1"/>
</dbReference>
<gene>
    <name evidence="2" type="ORF">H8784_17715</name>
</gene>
<dbReference type="Pfam" id="PF02368">
    <property type="entry name" value="Big_2"/>
    <property type="match status" value="1"/>
</dbReference>
<proteinExistence type="predicted"/>
<evidence type="ECO:0000313" key="3">
    <source>
        <dbReference type="Proteomes" id="UP000629596"/>
    </source>
</evidence>
<protein>
    <submittedName>
        <fullName evidence="2">Ig-like domain-containing protein</fullName>
    </submittedName>
</protein>
<dbReference type="SMART" id="SM00635">
    <property type="entry name" value="BID_2"/>
    <property type="match status" value="1"/>
</dbReference>
<organism evidence="2 3">
    <name type="scientific">Parabacteroides acidifaciens</name>
    <dbReference type="NCBI Taxonomy" id="2290935"/>
    <lineage>
        <taxon>Bacteria</taxon>
        <taxon>Pseudomonadati</taxon>
        <taxon>Bacteroidota</taxon>
        <taxon>Bacteroidia</taxon>
        <taxon>Bacteroidales</taxon>
        <taxon>Tannerellaceae</taxon>
        <taxon>Parabacteroides</taxon>
    </lineage>
</organism>
<dbReference type="InterPro" id="IPR006626">
    <property type="entry name" value="PbH1"/>
</dbReference>
<dbReference type="Gene3D" id="2.60.40.1080">
    <property type="match status" value="1"/>
</dbReference>
<dbReference type="InterPro" id="IPR026444">
    <property type="entry name" value="Secre_tail"/>
</dbReference>
<accession>A0ABR7P6W9</accession>
<dbReference type="SUPFAM" id="SSF51126">
    <property type="entry name" value="Pectin lyase-like"/>
    <property type="match status" value="4"/>
</dbReference>
<dbReference type="SMART" id="SM00710">
    <property type="entry name" value="PbH1"/>
    <property type="match status" value="9"/>
</dbReference>
<dbReference type="InterPro" id="IPR008964">
    <property type="entry name" value="Invasin/intimin_cell_adhesion"/>
</dbReference>
<dbReference type="InterPro" id="IPR012334">
    <property type="entry name" value="Pectin_lyas_fold"/>
</dbReference>
<evidence type="ECO:0000313" key="2">
    <source>
        <dbReference type="EMBL" id="MBC8603551.1"/>
    </source>
</evidence>
<reference evidence="2 3" key="1">
    <citation type="submission" date="2020-08" db="EMBL/GenBank/DDBJ databases">
        <title>Genome public.</title>
        <authorList>
            <person name="Liu C."/>
            <person name="Sun Q."/>
        </authorList>
    </citation>
    <scope>NUCLEOTIDE SEQUENCE [LARGE SCALE GENOMIC DNA]</scope>
    <source>
        <strain evidence="2 3">426_9</strain>
    </source>
</reference>
<dbReference type="Proteomes" id="UP000629596">
    <property type="component" value="Unassembled WGS sequence"/>
</dbReference>
<dbReference type="InterPro" id="IPR003343">
    <property type="entry name" value="Big_2"/>
</dbReference>